<keyword evidence="3" id="KW-1185">Reference proteome</keyword>
<proteinExistence type="predicted"/>
<reference evidence="2 3" key="1">
    <citation type="submission" date="2016-07" db="EMBL/GenBank/DDBJ databases">
        <title>Pervasive Adenine N6-methylation of Active Genes in Fungi.</title>
        <authorList>
            <consortium name="DOE Joint Genome Institute"/>
            <person name="Mondo S.J."/>
            <person name="Dannebaum R.O."/>
            <person name="Kuo R.C."/>
            <person name="Labutti K."/>
            <person name="Haridas S."/>
            <person name="Kuo A."/>
            <person name="Salamov A."/>
            <person name="Ahrendt S.R."/>
            <person name="Lipzen A."/>
            <person name="Sullivan W."/>
            <person name="Andreopoulos W.B."/>
            <person name="Clum A."/>
            <person name="Lindquist E."/>
            <person name="Daum C."/>
            <person name="Ramamoorthy G.K."/>
            <person name="Gryganskyi A."/>
            <person name="Culley D."/>
            <person name="Magnuson J.K."/>
            <person name="James T.Y."/>
            <person name="O'Malley M.A."/>
            <person name="Stajich J.E."/>
            <person name="Spatafora J.W."/>
            <person name="Visel A."/>
            <person name="Grigoriev I.V."/>
        </authorList>
    </citation>
    <scope>NUCLEOTIDE SEQUENCE [LARGE SCALE GENOMIC DNA]</scope>
    <source>
        <strain evidence="2 3">JEL800</strain>
    </source>
</reference>
<dbReference type="EMBL" id="MCGO01000025">
    <property type="protein sequence ID" value="ORY43497.1"/>
    <property type="molecule type" value="Genomic_DNA"/>
</dbReference>
<dbReference type="PANTHER" id="PTHR28037:SF1">
    <property type="entry name" value="ALCOHOL O-ACETYLTRANSFERASE 1-RELATED"/>
    <property type="match status" value="1"/>
</dbReference>
<dbReference type="GO" id="GO:0003824">
    <property type="term" value="F:catalytic activity"/>
    <property type="evidence" value="ECO:0007669"/>
    <property type="project" value="InterPro"/>
</dbReference>
<feature type="domain" description="Condensation" evidence="1">
    <location>
        <begin position="28"/>
        <end position="256"/>
    </location>
</feature>
<dbReference type="Proteomes" id="UP000193642">
    <property type="component" value="Unassembled WGS sequence"/>
</dbReference>
<evidence type="ECO:0000313" key="3">
    <source>
        <dbReference type="Proteomes" id="UP000193642"/>
    </source>
</evidence>
<dbReference type="InterPro" id="IPR001242">
    <property type="entry name" value="Condensation_dom"/>
</dbReference>
<dbReference type="Gene3D" id="3.30.559.10">
    <property type="entry name" value="Chloramphenicol acetyltransferase-like domain"/>
    <property type="match status" value="1"/>
</dbReference>
<dbReference type="Gene3D" id="3.30.559.30">
    <property type="entry name" value="Nonribosomal peptide synthetase, condensation domain"/>
    <property type="match status" value="1"/>
</dbReference>
<organism evidence="2 3">
    <name type="scientific">Rhizoclosmatium globosum</name>
    <dbReference type="NCBI Taxonomy" id="329046"/>
    <lineage>
        <taxon>Eukaryota</taxon>
        <taxon>Fungi</taxon>
        <taxon>Fungi incertae sedis</taxon>
        <taxon>Chytridiomycota</taxon>
        <taxon>Chytridiomycota incertae sedis</taxon>
        <taxon>Chytridiomycetes</taxon>
        <taxon>Chytridiales</taxon>
        <taxon>Chytriomycetaceae</taxon>
        <taxon>Rhizoclosmatium</taxon>
    </lineage>
</organism>
<comment type="caution">
    <text evidence="2">The sequence shown here is derived from an EMBL/GenBank/DDBJ whole genome shotgun (WGS) entry which is preliminary data.</text>
</comment>
<dbReference type="SUPFAM" id="SSF52777">
    <property type="entry name" value="CoA-dependent acyltransferases"/>
    <property type="match status" value="2"/>
</dbReference>
<dbReference type="AlphaFoldDB" id="A0A1Y2C9B2"/>
<accession>A0A1Y2C9B2</accession>
<name>A0A1Y2C9B2_9FUNG</name>
<gene>
    <name evidence="2" type="ORF">BCR33DRAFT_766668</name>
</gene>
<dbReference type="Pfam" id="PF00668">
    <property type="entry name" value="Condensation"/>
    <property type="match status" value="1"/>
</dbReference>
<sequence length="445" mass="48668">MNRGDERPTGWLEATIAGGHVNIVSVARVLGPQFEEARLVSAVKATQHRHFNLRIRISPDGRSLVSADSSVVRVAQASVGSAAEFETLLGQMQNEALSPDLDSQIDLPWLVEAVFVRELNATMLCVAIHHAIADGTSVYVITHDILSHYADPSTPRFKMQLPPLPSVEALSLTAFGADDLKDDALLAKLVAARSNWKPTLPSQFLPSSDSRVPNGFLLRDISVERMVRLRNKCHVENVTVGSLLVAALHFAVARVVAKETSGGIQFPFKFVHDVDANLRRRLGGSVDLGDEHVGLLIGMMAIDVPLTSTSETIFGFAQKVKAWFGKELDANTPHKYHFANKRFDAECEPPATRVSDLNFSNVGVYPFQTKYGDHSLSHFYEVGSWCPFGGTHVFLINTVAGRMCLSWVFEETPVNRSVACQLMDGVVGLLEEVCDGPDVVLADLI</sequence>
<dbReference type="OrthoDB" id="10016361at2759"/>
<evidence type="ECO:0000259" key="1">
    <source>
        <dbReference type="Pfam" id="PF00668"/>
    </source>
</evidence>
<protein>
    <recommendedName>
        <fullName evidence="1">Condensation domain-containing protein</fullName>
    </recommendedName>
</protein>
<dbReference type="InterPro" id="IPR052058">
    <property type="entry name" value="Alcohol_O-acetyltransferase"/>
</dbReference>
<dbReference type="InterPro" id="IPR023213">
    <property type="entry name" value="CAT-like_dom_sf"/>
</dbReference>
<dbReference type="PANTHER" id="PTHR28037">
    <property type="entry name" value="ALCOHOL O-ACETYLTRANSFERASE 1-RELATED"/>
    <property type="match status" value="1"/>
</dbReference>
<evidence type="ECO:0000313" key="2">
    <source>
        <dbReference type="EMBL" id="ORY43497.1"/>
    </source>
</evidence>